<dbReference type="Proteomes" id="UP000609849">
    <property type="component" value="Unassembled WGS sequence"/>
</dbReference>
<keyword evidence="3" id="KW-1185">Reference proteome</keyword>
<dbReference type="RefSeq" id="WP_153971732.1">
    <property type="nucleotide sequence ID" value="NZ_JACRWE010000003.1"/>
</dbReference>
<name>A0ABR7JPF4_9FIRM</name>
<keyword evidence="1" id="KW-0812">Transmembrane</keyword>
<feature type="transmembrane region" description="Helical" evidence="1">
    <location>
        <begin position="196"/>
        <end position="215"/>
    </location>
</feature>
<feature type="transmembrane region" description="Helical" evidence="1">
    <location>
        <begin position="174"/>
        <end position="190"/>
    </location>
</feature>
<gene>
    <name evidence="2" type="ORF">H8923_08510</name>
</gene>
<feature type="transmembrane region" description="Helical" evidence="1">
    <location>
        <begin position="47"/>
        <end position="70"/>
    </location>
</feature>
<feature type="transmembrane region" description="Helical" evidence="1">
    <location>
        <begin position="91"/>
        <end position="119"/>
    </location>
</feature>
<feature type="transmembrane region" description="Helical" evidence="1">
    <location>
        <begin position="125"/>
        <end position="153"/>
    </location>
</feature>
<dbReference type="PANTHER" id="PTHR40076:SF1">
    <property type="entry name" value="MEMBRANE PROTEIN"/>
    <property type="match status" value="1"/>
</dbReference>
<dbReference type="Pfam" id="PF06161">
    <property type="entry name" value="DUF975"/>
    <property type="match status" value="1"/>
</dbReference>
<evidence type="ECO:0000313" key="3">
    <source>
        <dbReference type="Proteomes" id="UP000609849"/>
    </source>
</evidence>
<comment type="caution">
    <text evidence="2">The sequence shown here is derived from an EMBL/GenBank/DDBJ whole genome shotgun (WGS) entry which is preliminary data.</text>
</comment>
<dbReference type="EMBL" id="JACRWE010000003">
    <property type="protein sequence ID" value="MBC5996799.1"/>
    <property type="molecule type" value="Genomic_DNA"/>
</dbReference>
<evidence type="ECO:0000256" key="1">
    <source>
        <dbReference type="SAM" id="Phobius"/>
    </source>
</evidence>
<protein>
    <submittedName>
        <fullName evidence="2">DUF975 family protein</fullName>
    </submittedName>
</protein>
<keyword evidence="1" id="KW-1133">Transmembrane helix</keyword>
<accession>A0ABR7JPF4</accession>
<dbReference type="PANTHER" id="PTHR40076">
    <property type="entry name" value="MEMBRANE PROTEIN-RELATED"/>
    <property type="match status" value="1"/>
</dbReference>
<proteinExistence type="predicted"/>
<reference evidence="2 3" key="1">
    <citation type="submission" date="2020-08" db="EMBL/GenBank/DDBJ databases">
        <authorList>
            <person name="Liu C."/>
            <person name="Sun Q."/>
        </authorList>
    </citation>
    <scope>NUCLEOTIDE SEQUENCE [LARGE SCALE GENOMIC DNA]</scope>
    <source>
        <strain evidence="2 3">NSJ-18</strain>
    </source>
</reference>
<sequence length="223" mass="25235">MLSRVEIKSKSKIQLNNNWKIPVLLSAILMIISMFIERRVAYNGNSFFTILLHLVVSILSINLSMIYINIAKSKGKDEITFKDASVSLEQYLKCAIYSILIWAITFAITSLFLILSSFLMWISPLLFIILFICSFFIGGIISLYATFAITAILDKGCSSSEAISISFNLVKYSFWKVVLFALSFIGWMILSCLTLGIAGVWVLPYIGVSFANYYFELCDEKLR</sequence>
<evidence type="ECO:0000313" key="2">
    <source>
        <dbReference type="EMBL" id="MBC5996799.1"/>
    </source>
</evidence>
<organism evidence="2 3">
    <name type="scientific">Romboutsia faecis</name>
    <dbReference type="NCBI Taxonomy" id="2764597"/>
    <lineage>
        <taxon>Bacteria</taxon>
        <taxon>Bacillati</taxon>
        <taxon>Bacillota</taxon>
        <taxon>Clostridia</taxon>
        <taxon>Peptostreptococcales</taxon>
        <taxon>Peptostreptococcaceae</taxon>
        <taxon>Romboutsia</taxon>
    </lineage>
</organism>
<feature type="transmembrane region" description="Helical" evidence="1">
    <location>
        <begin position="21"/>
        <end position="41"/>
    </location>
</feature>
<keyword evidence="1" id="KW-0472">Membrane</keyword>
<dbReference type="InterPro" id="IPR010380">
    <property type="entry name" value="DUF975"/>
</dbReference>